<proteinExistence type="inferred from homology"/>
<dbReference type="Pfam" id="PF10317">
    <property type="entry name" value="7TM_GPCR_Srd"/>
    <property type="match status" value="1"/>
</dbReference>
<evidence type="ECO:0000313" key="8">
    <source>
        <dbReference type="Proteomes" id="UP001152747"/>
    </source>
</evidence>
<organism evidence="7 8">
    <name type="scientific">Caenorhabditis angaria</name>
    <dbReference type="NCBI Taxonomy" id="860376"/>
    <lineage>
        <taxon>Eukaryota</taxon>
        <taxon>Metazoa</taxon>
        <taxon>Ecdysozoa</taxon>
        <taxon>Nematoda</taxon>
        <taxon>Chromadorea</taxon>
        <taxon>Rhabditida</taxon>
        <taxon>Rhabditina</taxon>
        <taxon>Rhabditomorpha</taxon>
        <taxon>Rhabditoidea</taxon>
        <taxon>Rhabditidae</taxon>
        <taxon>Peloderinae</taxon>
        <taxon>Caenorhabditis</taxon>
    </lineage>
</organism>
<dbReference type="PANTHER" id="PTHR22945">
    <property type="entry name" value="SERPENTINE RECEPTOR, CLASS D DELTA"/>
    <property type="match status" value="1"/>
</dbReference>
<dbReference type="SUPFAM" id="SSF81321">
    <property type="entry name" value="Family A G protein-coupled receptor-like"/>
    <property type="match status" value="1"/>
</dbReference>
<evidence type="ECO:0008006" key="9">
    <source>
        <dbReference type="Google" id="ProtNLM"/>
    </source>
</evidence>
<evidence type="ECO:0000256" key="4">
    <source>
        <dbReference type="ARBA" id="ARBA00022989"/>
    </source>
</evidence>
<evidence type="ECO:0000256" key="1">
    <source>
        <dbReference type="ARBA" id="ARBA00004141"/>
    </source>
</evidence>
<dbReference type="OrthoDB" id="5783603at2759"/>
<gene>
    <name evidence="7" type="ORF">CAMP_LOCUS10044</name>
</gene>
<dbReference type="Gene3D" id="1.20.1070.10">
    <property type="entry name" value="Rhodopsin 7-helix transmembrane proteins"/>
    <property type="match status" value="1"/>
</dbReference>
<evidence type="ECO:0000313" key="7">
    <source>
        <dbReference type="EMBL" id="CAI5447407.1"/>
    </source>
</evidence>
<dbReference type="GO" id="GO:0016020">
    <property type="term" value="C:membrane"/>
    <property type="evidence" value="ECO:0007669"/>
    <property type="project" value="UniProtKB-SubCell"/>
</dbReference>
<dbReference type="PANTHER" id="PTHR22945:SF23">
    <property type="entry name" value="SERPENTINE RECEPTOR CLASS DELTA-1-RELATED"/>
    <property type="match status" value="1"/>
</dbReference>
<feature type="transmembrane region" description="Helical" evidence="6">
    <location>
        <begin position="255"/>
        <end position="275"/>
    </location>
</feature>
<evidence type="ECO:0000256" key="3">
    <source>
        <dbReference type="ARBA" id="ARBA00022692"/>
    </source>
</evidence>
<reference evidence="7" key="1">
    <citation type="submission" date="2022-11" db="EMBL/GenBank/DDBJ databases">
        <authorList>
            <person name="Kikuchi T."/>
        </authorList>
    </citation>
    <scope>NUCLEOTIDE SEQUENCE</scope>
    <source>
        <strain evidence="7">PS1010</strain>
    </source>
</reference>
<dbReference type="InterPro" id="IPR050920">
    <property type="entry name" value="Nematode_rcpt-like_delta"/>
</dbReference>
<sequence length="361" mass="40945">MVASENFSYDTIFFIDSIGTHLSEVLCGTGILANFILILLILTKTPKYMKSYAILLLNFAFFDFWTCLASLFACQKTIFSGFSLTYIFHGPCKFFGPSLCYFCHCFVCHSMAHSQWILLFSFIYRWRILKEDVMTIFQMIAASFAVYSCSFVVFLFYFLDRGDSNELLKIMSNLHPTYHYTNKTIWGNLTVSGNLTIFSLPSVTAIVYMTLPCVPIYVAIHYLRRKTLAILSDSENTLNISQLAKTSHRKLVKALTIQATIPIFWLVASLIFTLAEFGIISGPIPEVITFRLMDCIPMLTPIVSMFFIAPYREGLVKVLRKSKVPIFGSEPRAQTVIEATTARYLGEPRILPNSSTTTTRA</sequence>
<feature type="transmembrane region" description="Helical" evidence="6">
    <location>
        <begin position="99"/>
        <end position="124"/>
    </location>
</feature>
<dbReference type="Proteomes" id="UP001152747">
    <property type="component" value="Unassembled WGS sequence"/>
</dbReference>
<feature type="transmembrane region" description="Helical" evidence="6">
    <location>
        <begin position="287"/>
        <end position="311"/>
    </location>
</feature>
<keyword evidence="5 6" id="KW-0472">Membrane</keyword>
<evidence type="ECO:0000256" key="2">
    <source>
        <dbReference type="ARBA" id="ARBA00009166"/>
    </source>
</evidence>
<evidence type="ECO:0000256" key="5">
    <source>
        <dbReference type="ARBA" id="ARBA00023136"/>
    </source>
</evidence>
<evidence type="ECO:0000256" key="6">
    <source>
        <dbReference type="SAM" id="Phobius"/>
    </source>
</evidence>
<feature type="transmembrane region" description="Helical" evidence="6">
    <location>
        <begin position="54"/>
        <end position="79"/>
    </location>
</feature>
<keyword evidence="8" id="KW-1185">Reference proteome</keyword>
<comment type="subcellular location">
    <subcellularLocation>
        <location evidence="1">Membrane</location>
        <topology evidence="1">Multi-pass membrane protein</topology>
    </subcellularLocation>
</comment>
<dbReference type="AlphaFoldDB" id="A0A9P1IKT0"/>
<keyword evidence="4 6" id="KW-1133">Transmembrane helix</keyword>
<feature type="transmembrane region" description="Helical" evidence="6">
    <location>
        <begin position="136"/>
        <end position="159"/>
    </location>
</feature>
<feature type="transmembrane region" description="Helical" evidence="6">
    <location>
        <begin position="197"/>
        <end position="220"/>
    </location>
</feature>
<keyword evidence="3 6" id="KW-0812">Transmembrane</keyword>
<protein>
    <recommendedName>
        <fullName evidence="9">G-protein coupled receptors family 1 profile domain-containing protein</fullName>
    </recommendedName>
</protein>
<name>A0A9P1IKT0_9PELO</name>
<dbReference type="EMBL" id="CANHGI010000004">
    <property type="protein sequence ID" value="CAI5447407.1"/>
    <property type="molecule type" value="Genomic_DNA"/>
</dbReference>
<comment type="similarity">
    <text evidence="2">Belongs to the nematode receptor-like protein srd family.</text>
</comment>
<feature type="transmembrane region" description="Helical" evidence="6">
    <location>
        <begin position="20"/>
        <end position="42"/>
    </location>
</feature>
<dbReference type="InterPro" id="IPR019421">
    <property type="entry name" value="7TM_GPCR_serpentine_rcpt_Srd"/>
</dbReference>
<accession>A0A9P1IKT0</accession>
<comment type="caution">
    <text evidence="7">The sequence shown here is derived from an EMBL/GenBank/DDBJ whole genome shotgun (WGS) entry which is preliminary data.</text>
</comment>